<dbReference type="STRING" id="493475.GARC_4278"/>
<organism evidence="2 3">
    <name type="scientific">Paraglaciecola arctica BSs20135</name>
    <dbReference type="NCBI Taxonomy" id="493475"/>
    <lineage>
        <taxon>Bacteria</taxon>
        <taxon>Pseudomonadati</taxon>
        <taxon>Pseudomonadota</taxon>
        <taxon>Gammaproteobacteria</taxon>
        <taxon>Alteromonadales</taxon>
        <taxon>Alteromonadaceae</taxon>
        <taxon>Paraglaciecola</taxon>
    </lineage>
</organism>
<keyword evidence="1" id="KW-0460">Magnesium</keyword>
<comment type="cofactor">
    <cofactor evidence="1">
        <name>Mg(2+)</name>
        <dbReference type="ChEBI" id="CHEBI:18420"/>
    </cofactor>
    <text evidence="1">Binds 2 magnesium ions per subunit.</text>
</comment>
<comment type="caution">
    <text evidence="2">The sequence shown here is derived from an EMBL/GenBank/DDBJ whole genome shotgun (WGS) entry which is preliminary data.</text>
</comment>
<dbReference type="eggNOG" id="COG1397">
    <property type="taxonomic scope" value="Bacteria"/>
</dbReference>
<dbReference type="OrthoDB" id="9761704at2"/>
<dbReference type="InterPro" id="IPR036705">
    <property type="entry name" value="Ribosyl_crysJ1_sf"/>
</dbReference>
<dbReference type="PANTHER" id="PTHR16222">
    <property type="entry name" value="ADP-RIBOSYLGLYCOHYDROLASE"/>
    <property type="match status" value="1"/>
</dbReference>
<dbReference type="RefSeq" id="WP_007623915.1">
    <property type="nucleotide sequence ID" value="NZ_BAEO01000062.1"/>
</dbReference>
<reference evidence="2 3" key="1">
    <citation type="journal article" date="2017" name="Antonie Van Leeuwenhoek">
        <title>Rhizobium rhizosphaerae sp. nov., a novel species isolated from rice rhizosphere.</title>
        <authorList>
            <person name="Zhao J.J."/>
            <person name="Zhang J."/>
            <person name="Zhang R.J."/>
            <person name="Zhang C.W."/>
            <person name="Yin H.Q."/>
            <person name="Zhang X.X."/>
        </authorList>
    </citation>
    <scope>NUCLEOTIDE SEQUENCE [LARGE SCALE GENOMIC DNA]</scope>
    <source>
        <strain evidence="2 3">BSs20135</strain>
    </source>
</reference>
<protein>
    <submittedName>
        <fullName evidence="2">ADP-ribosylation/Crystallin J1</fullName>
    </submittedName>
</protein>
<evidence type="ECO:0000256" key="1">
    <source>
        <dbReference type="PIRSR" id="PIRSR605502-1"/>
    </source>
</evidence>
<sequence>MIIRYLDPLEQLEFEIIQRTEQGDDASELSNAFKKIQSQPLELGSQNARQLLIELMATDKQGNRSSLTEPDELNAIMDAAKPINAPESIRTPLNEAELYNRILGGWLGRSAGCLLGKPVERYQRPSLREMLEANNTWPLDNYWTQDGMPEEILTKYPWKRRGGLASLRENIQYMPEDDDLNYTMLNLHVFETHGENFSSEDVGTAWLAKLPVMELFTAERVAYFNLLAGHDAPESGLYINPFREWIGAQIRADLWGYISPGKPQRAAEFAWRDARLSHSRNGIYGEMFFAALIAEAFYGSDIRTLVHAALACVPAESRFAKAINIVLEFPLKEMQWEQVVDEIYHHFGHYHWVHTINNAALTVAALLVGNGDLEKTICNVVMGGWDTDSNGATAGSIVGIINGATALPNKWIDPLNNRIRSSLGGFDNAQFTDLATRTVAVIQSSSNQKSNAAVSQVDDF</sequence>
<dbReference type="Pfam" id="PF03747">
    <property type="entry name" value="ADP_ribosyl_GH"/>
    <property type="match status" value="1"/>
</dbReference>
<keyword evidence="1" id="KW-0479">Metal-binding</keyword>
<keyword evidence="3" id="KW-1185">Reference proteome</keyword>
<evidence type="ECO:0000313" key="2">
    <source>
        <dbReference type="EMBL" id="GAC21220.1"/>
    </source>
</evidence>
<dbReference type="Proteomes" id="UP000006327">
    <property type="component" value="Unassembled WGS sequence"/>
</dbReference>
<accession>K6ZCS0</accession>
<dbReference type="Gene3D" id="1.10.4080.10">
    <property type="entry name" value="ADP-ribosylation/Crystallin J1"/>
    <property type="match status" value="1"/>
</dbReference>
<feature type="binding site" evidence="1">
    <location>
        <position position="388"/>
    </location>
    <ligand>
        <name>Mg(2+)</name>
        <dbReference type="ChEBI" id="CHEBI:18420"/>
        <label>1</label>
    </ligand>
</feature>
<feature type="binding site" evidence="1">
    <location>
        <position position="386"/>
    </location>
    <ligand>
        <name>Mg(2+)</name>
        <dbReference type="ChEBI" id="CHEBI:18420"/>
        <label>1</label>
    </ligand>
</feature>
<gene>
    <name evidence="2" type="ORF">GARC_4278</name>
</gene>
<dbReference type="InterPro" id="IPR050792">
    <property type="entry name" value="ADP-ribosylglycohydrolase"/>
</dbReference>
<name>K6ZCS0_9ALTE</name>
<feature type="binding site" evidence="1">
    <location>
        <position position="389"/>
    </location>
    <ligand>
        <name>Mg(2+)</name>
        <dbReference type="ChEBI" id="CHEBI:18420"/>
        <label>1</label>
    </ligand>
</feature>
<dbReference type="GO" id="GO:0046872">
    <property type="term" value="F:metal ion binding"/>
    <property type="evidence" value="ECO:0007669"/>
    <property type="project" value="UniProtKB-KW"/>
</dbReference>
<evidence type="ECO:0000313" key="3">
    <source>
        <dbReference type="Proteomes" id="UP000006327"/>
    </source>
</evidence>
<dbReference type="EMBL" id="BAEO01000062">
    <property type="protein sequence ID" value="GAC21220.1"/>
    <property type="molecule type" value="Genomic_DNA"/>
</dbReference>
<proteinExistence type="predicted"/>
<dbReference type="InterPro" id="IPR005502">
    <property type="entry name" value="Ribosyl_crysJ1"/>
</dbReference>
<dbReference type="SUPFAM" id="SSF101478">
    <property type="entry name" value="ADP-ribosylglycohydrolase"/>
    <property type="match status" value="1"/>
</dbReference>
<dbReference type="AlphaFoldDB" id="K6ZCS0"/>
<dbReference type="PANTHER" id="PTHR16222:SF12">
    <property type="entry name" value="ADP-RIBOSYLGLYCOHYDROLASE-RELATED"/>
    <property type="match status" value="1"/>
</dbReference>